<dbReference type="Gene3D" id="3.30.70.1070">
    <property type="entry name" value="Sporulation related repeat"/>
    <property type="match status" value="1"/>
</dbReference>
<keyword evidence="1" id="KW-0472">Membrane</keyword>
<name>A0A0N1KHX1_9GAMM</name>
<dbReference type="Pfam" id="PF05036">
    <property type="entry name" value="SPOR"/>
    <property type="match status" value="1"/>
</dbReference>
<keyword evidence="1" id="KW-0131">Cell cycle</keyword>
<keyword evidence="1" id="KW-0812">Transmembrane</keyword>
<dbReference type="HAMAP" id="MF_02022">
    <property type="entry name" value="DedD"/>
    <property type="match status" value="1"/>
</dbReference>
<comment type="similarity">
    <text evidence="1">Belongs to the DedD family.</text>
</comment>
<dbReference type="GO" id="GO:0005886">
    <property type="term" value="C:plasma membrane"/>
    <property type="evidence" value="ECO:0007669"/>
    <property type="project" value="UniProtKB-SubCell"/>
</dbReference>
<feature type="domain" description="SPOR" evidence="3">
    <location>
        <begin position="155"/>
        <end position="234"/>
    </location>
</feature>
<dbReference type="GO" id="GO:0030428">
    <property type="term" value="C:cell septum"/>
    <property type="evidence" value="ECO:0007669"/>
    <property type="project" value="InterPro"/>
</dbReference>
<dbReference type="EMBL" id="LGAA01000016">
    <property type="protein sequence ID" value="KPD03104.1"/>
    <property type="molecule type" value="Genomic_DNA"/>
</dbReference>
<dbReference type="GO" id="GO:0042834">
    <property type="term" value="F:peptidoglycan binding"/>
    <property type="evidence" value="ECO:0007669"/>
    <property type="project" value="InterPro"/>
</dbReference>
<comment type="subcellular location">
    <subcellularLocation>
        <location evidence="1">Cell inner membrane</location>
        <topology evidence="1">Single-pass membrane protein</topology>
    </subcellularLocation>
    <text evidence="1">Localizes at the septal ring.</text>
</comment>
<feature type="compositionally biased region" description="Basic and acidic residues" evidence="2">
    <location>
        <begin position="107"/>
        <end position="139"/>
    </location>
</feature>
<dbReference type="AlphaFoldDB" id="A0A0N1KHX1"/>
<organism evidence="4 5">
    <name type="scientific">Moellerella wisconsensis ATCC 35017</name>
    <dbReference type="NCBI Taxonomy" id="1354267"/>
    <lineage>
        <taxon>Bacteria</taxon>
        <taxon>Pseudomonadati</taxon>
        <taxon>Pseudomonadota</taxon>
        <taxon>Gammaproteobacteria</taxon>
        <taxon>Enterobacterales</taxon>
        <taxon>Morganellaceae</taxon>
        <taxon>Moellerella</taxon>
    </lineage>
</organism>
<accession>A0A0N1KHX1</accession>
<dbReference type="InterPro" id="IPR052521">
    <property type="entry name" value="Cell_div_SPOR-domain"/>
</dbReference>
<dbReference type="PANTHER" id="PTHR38687:SF1">
    <property type="entry name" value="CELL DIVISION PROTEIN DEDD"/>
    <property type="match status" value="1"/>
</dbReference>
<dbReference type="InterPro" id="IPR007730">
    <property type="entry name" value="SPOR-like_dom"/>
</dbReference>
<keyword evidence="1" id="KW-0997">Cell inner membrane</keyword>
<protein>
    <recommendedName>
        <fullName evidence="1">Cell division protein DedD</fullName>
    </recommendedName>
</protein>
<dbReference type="SUPFAM" id="SSF110997">
    <property type="entry name" value="Sporulation related repeat"/>
    <property type="match status" value="1"/>
</dbReference>
<dbReference type="GO" id="GO:0032506">
    <property type="term" value="P:cytokinetic process"/>
    <property type="evidence" value="ECO:0007669"/>
    <property type="project" value="InterPro"/>
</dbReference>
<feature type="region of interest" description="Disordered" evidence="2">
    <location>
        <begin position="103"/>
        <end position="157"/>
    </location>
</feature>
<feature type="transmembrane region" description="Helical" evidence="1">
    <location>
        <begin position="9"/>
        <end position="27"/>
    </location>
</feature>
<evidence type="ECO:0000256" key="2">
    <source>
        <dbReference type="SAM" id="MobiDB-lite"/>
    </source>
</evidence>
<keyword evidence="1" id="KW-1133">Transmembrane helix</keyword>
<comment type="caution">
    <text evidence="4">The sequence shown here is derived from an EMBL/GenBank/DDBJ whole genome shotgun (WGS) entry which is preliminary data.</text>
</comment>
<reference evidence="4 5" key="1">
    <citation type="submission" date="2015-07" db="EMBL/GenBank/DDBJ databases">
        <title>ATOL: Assembling a taxonomically balanced genome-scale reconstruction of the evolutionary history of the Enterobacteriaceae.</title>
        <authorList>
            <person name="Plunkett G.III."/>
            <person name="Neeno-Eckwall E.C."/>
            <person name="Glasner J.D."/>
            <person name="Perna N.T."/>
        </authorList>
    </citation>
    <scope>NUCLEOTIDE SEQUENCE [LARGE SCALE GENOMIC DNA]</scope>
    <source>
        <strain evidence="4 5">ATCC 35017</strain>
    </source>
</reference>
<dbReference type="PROSITE" id="PS51724">
    <property type="entry name" value="SPOR"/>
    <property type="match status" value="1"/>
</dbReference>
<keyword evidence="1" id="KW-1003">Cell membrane</keyword>
<proteinExistence type="inferred from homology"/>
<evidence type="ECO:0000256" key="1">
    <source>
        <dbReference type="HAMAP-Rule" id="MF_02022"/>
    </source>
</evidence>
<evidence type="ECO:0000313" key="4">
    <source>
        <dbReference type="EMBL" id="KPD03104.1"/>
    </source>
</evidence>
<keyword evidence="5" id="KW-1185">Reference proteome</keyword>
<dbReference type="OrthoDB" id="7069135at2"/>
<comment type="function">
    <text evidence="1">Non-essential cell division protein that could be required for efficient cell constriction.</text>
</comment>
<dbReference type="InterPro" id="IPR032898">
    <property type="entry name" value="DedD"/>
</dbReference>
<evidence type="ECO:0000313" key="5">
    <source>
        <dbReference type="Proteomes" id="UP000053226"/>
    </source>
</evidence>
<gene>
    <name evidence="1" type="primary">dedD</name>
    <name evidence="4" type="ORF">M992_1600</name>
</gene>
<keyword evidence="1" id="KW-0132">Cell division</keyword>
<dbReference type="NCBIfam" id="NF008641">
    <property type="entry name" value="PRK11633.1"/>
    <property type="match status" value="1"/>
</dbReference>
<comment type="domain">
    <text evidence="1">The SPOR domain binds septal peptidoglycans and is required to target DedD to the septal ring.</text>
</comment>
<dbReference type="RefSeq" id="WP_053908055.1">
    <property type="nucleotide sequence ID" value="NZ_CAWMUS010000016.1"/>
</dbReference>
<evidence type="ECO:0000259" key="3">
    <source>
        <dbReference type="PROSITE" id="PS51724"/>
    </source>
</evidence>
<sequence>MASKFQNRLVGAIVLVAAGVIILPALLDGDKKYNEDQFASIPIVPKPGDEEDIEAIAPISQTGPAAISENTSEAMLSEALTEQVKEGSAIAGQVSGQNIQVAVNPKSESKPEPKPQPKPEPKPQSKPEPKPEPKPKSEPKPQPVQDTAAKAEVSAPQGHGYVVQLGALTNAGKVEEIIAKLRFSGYSAYTVPSSPVNGKLTRIFVGPDASKQKLQNSLAELKRISSLDGEVRPYKP</sequence>
<dbReference type="InterPro" id="IPR036680">
    <property type="entry name" value="SPOR-like_sf"/>
</dbReference>
<dbReference type="GO" id="GO:0032153">
    <property type="term" value="C:cell division site"/>
    <property type="evidence" value="ECO:0007669"/>
    <property type="project" value="TreeGrafter"/>
</dbReference>
<dbReference type="PANTHER" id="PTHR38687">
    <property type="entry name" value="CELL DIVISION PROTEIN DEDD-RELATED"/>
    <property type="match status" value="1"/>
</dbReference>
<dbReference type="Proteomes" id="UP000053226">
    <property type="component" value="Unassembled WGS sequence"/>
</dbReference>